<evidence type="ECO:0000256" key="1">
    <source>
        <dbReference type="ARBA" id="ARBA00000707"/>
    </source>
</evidence>
<organism evidence="5">
    <name type="scientific">Spironucleus salmonicida</name>
    <dbReference type="NCBI Taxonomy" id="348837"/>
    <lineage>
        <taxon>Eukaryota</taxon>
        <taxon>Metamonada</taxon>
        <taxon>Diplomonadida</taxon>
        <taxon>Hexamitidae</taxon>
        <taxon>Hexamitinae</taxon>
        <taxon>Spironucleus</taxon>
    </lineage>
</organism>
<dbReference type="GO" id="GO:0005829">
    <property type="term" value="C:cytosol"/>
    <property type="evidence" value="ECO:0007669"/>
    <property type="project" value="TreeGrafter"/>
</dbReference>
<feature type="domain" description="OTU" evidence="4">
    <location>
        <begin position="125"/>
        <end position="243"/>
    </location>
</feature>
<dbReference type="VEuPathDB" id="GiardiaDB:SS50377_26624"/>
<dbReference type="SUPFAM" id="SSF54001">
    <property type="entry name" value="Cysteine proteinases"/>
    <property type="match status" value="1"/>
</dbReference>
<dbReference type="EC" id="3.4.19.12" evidence="3"/>
<comment type="catalytic activity">
    <reaction evidence="1 3">
        <text>Thiol-dependent hydrolysis of ester, thioester, amide, peptide and isopeptide bonds formed by the C-terminal Gly of ubiquitin (a 76-residue protein attached to proteins as an intracellular targeting signal).</text>
        <dbReference type="EC" id="3.4.19.12"/>
    </reaction>
</comment>
<keyword evidence="5" id="KW-0645">Protease</keyword>
<accession>V6LCR7</accession>
<dbReference type="PROSITE" id="PS50802">
    <property type="entry name" value="OTU"/>
    <property type="match status" value="1"/>
</dbReference>
<comment type="function">
    <text evidence="3">Hydrolase that can remove conjugated ubiquitin from proteins and may therefore play an important regulatory role at the level of protein turnover by preventing degradation.</text>
</comment>
<dbReference type="GO" id="GO:0005634">
    <property type="term" value="C:nucleus"/>
    <property type="evidence" value="ECO:0007669"/>
    <property type="project" value="TreeGrafter"/>
</dbReference>
<sequence length="243" mass="28336">MNLDFLNPRILPMKPNEIKLFHKKEQLLLCNYLKQSKLDQKSSKQLQKELKQVHDADLEQKDEEEDYLAQIKQLNKQNTDTKLLEQLEKSKQQNSIQQHYLKNEKLDRKQIEQNKIREILNNRNKQQQVVPGDGDCLFSAIEFGSQTVNLRRKMLDFVNENDETRQLVQDLTGDVSGWAKRLEKDWGDELEIAILSKMLGAKISVYKVGGVIEYGQENLIEIEICYLRYGVGGFGHYNAIVNK</sequence>
<evidence type="ECO:0000313" key="5">
    <source>
        <dbReference type="EMBL" id="EST41471.1"/>
    </source>
</evidence>
<dbReference type="InterPro" id="IPR038765">
    <property type="entry name" value="Papain-like_cys_pep_sf"/>
</dbReference>
<keyword evidence="3" id="KW-0963">Cytoplasm</keyword>
<name>V6LCR7_9EUKA</name>
<dbReference type="GO" id="GO:0016579">
    <property type="term" value="P:protein deubiquitination"/>
    <property type="evidence" value="ECO:0007669"/>
    <property type="project" value="TreeGrafter"/>
</dbReference>
<evidence type="ECO:0000256" key="2">
    <source>
        <dbReference type="ARBA" id="ARBA00022801"/>
    </source>
</evidence>
<dbReference type="PANTHER" id="PTHR13312">
    <property type="entry name" value="HIV-INDUCED PROTEIN-7-LIKE PROTEASE"/>
    <property type="match status" value="1"/>
</dbReference>
<dbReference type="EMBL" id="KI546170">
    <property type="protein sequence ID" value="EST41471.1"/>
    <property type="molecule type" value="Genomic_DNA"/>
</dbReference>
<keyword evidence="3" id="KW-0788">Thiol protease</keyword>
<evidence type="ECO:0000259" key="4">
    <source>
        <dbReference type="PROSITE" id="PS50802"/>
    </source>
</evidence>
<dbReference type="AlphaFoldDB" id="V6LCR7"/>
<dbReference type="GO" id="GO:0030968">
    <property type="term" value="P:endoplasmic reticulum unfolded protein response"/>
    <property type="evidence" value="ECO:0007669"/>
    <property type="project" value="TreeGrafter"/>
</dbReference>
<protein>
    <recommendedName>
        <fullName evidence="3">Ubiquitin thioesterase OTU</fullName>
        <ecNumber evidence="3">3.4.19.12</ecNumber>
    </recommendedName>
</protein>
<keyword evidence="3" id="KW-0833">Ubl conjugation pathway</keyword>
<dbReference type="CDD" id="cd22744">
    <property type="entry name" value="OTU"/>
    <property type="match status" value="1"/>
</dbReference>
<dbReference type="InterPro" id="IPR003323">
    <property type="entry name" value="OTU_dom"/>
</dbReference>
<dbReference type="Pfam" id="PF02338">
    <property type="entry name" value="OTU"/>
    <property type="match status" value="1"/>
</dbReference>
<gene>
    <name evidence="5" type="ORF">SS50377_19196</name>
</gene>
<evidence type="ECO:0000256" key="3">
    <source>
        <dbReference type="RuleBase" id="RU367104"/>
    </source>
</evidence>
<dbReference type="GO" id="GO:0004843">
    <property type="term" value="F:cysteine-type deubiquitinase activity"/>
    <property type="evidence" value="ECO:0007669"/>
    <property type="project" value="UniProtKB-UniRule"/>
</dbReference>
<dbReference type="GO" id="GO:0036503">
    <property type="term" value="P:ERAD pathway"/>
    <property type="evidence" value="ECO:0007669"/>
    <property type="project" value="TreeGrafter"/>
</dbReference>
<keyword evidence="2 3" id="KW-0378">Hydrolase</keyword>
<reference evidence="5" key="1">
    <citation type="journal article" date="2014" name="PLoS Genet.">
        <title>The Genome of Spironucleus salmonicida Highlights a Fish Pathogen Adapted to Fluctuating Environments.</title>
        <authorList>
            <person name="Xu F."/>
            <person name="Jerlstrom-Hultqvist J."/>
            <person name="Einarsson E."/>
            <person name="Astvaldsson A."/>
            <person name="Svard S.G."/>
            <person name="Andersson J.O."/>
        </authorList>
    </citation>
    <scope>NUCLEOTIDE SEQUENCE</scope>
</reference>
<dbReference type="Gene3D" id="3.90.70.80">
    <property type="match status" value="1"/>
</dbReference>
<dbReference type="PANTHER" id="PTHR13312:SF0">
    <property type="entry name" value="UBIQUITIN THIOESTERASE OTU1"/>
    <property type="match status" value="1"/>
</dbReference>
<proteinExistence type="predicted"/>
<comment type="subcellular location">
    <subcellularLocation>
        <location evidence="3">Cytoplasm</location>
    </subcellularLocation>
</comment>